<reference evidence="4 5" key="1">
    <citation type="journal article" date="2018" name="Int. J. Syst. Evol. Microbiol.">
        <title>Parvibium lacunae gen. nov., sp. nov., a new member of the family Alcaligenaceae isolated from a freshwater pond.</title>
        <authorList>
            <person name="Chen W.M."/>
            <person name="Xie P.B."/>
            <person name="Hsu M.Y."/>
            <person name="Sheu S.Y."/>
        </authorList>
    </citation>
    <scope>NUCLEOTIDE SEQUENCE [LARGE SCALE GENOMIC DNA]</scope>
    <source>
        <strain evidence="4 5">KMB9</strain>
    </source>
</reference>
<dbReference type="EMBL" id="QPGB01000001">
    <property type="protein sequence ID" value="RCS59637.1"/>
    <property type="molecule type" value="Genomic_DNA"/>
</dbReference>
<comment type="similarity">
    <text evidence="1">Belongs to the 'GDXG' lipolytic enzyme family.</text>
</comment>
<dbReference type="RefSeq" id="WP_114401786.1">
    <property type="nucleotide sequence ID" value="NZ_QPGB01000001.1"/>
</dbReference>
<keyword evidence="5" id="KW-1185">Reference proteome</keyword>
<dbReference type="PROSITE" id="PS01173">
    <property type="entry name" value="LIPASE_GDXG_HIS"/>
    <property type="match status" value="1"/>
</dbReference>
<evidence type="ECO:0000259" key="3">
    <source>
        <dbReference type="Pfam" id="PF07859"/>
    </source>
</evidence>
<dbReference type="OrthoDB" id="9794445at2"/>
<keyword evidence="2 4" id="KW-0378">Hydrolase</keyword>
<dbReference type="AlphaFoldDB" id="A0A368L7P6"/>
<gene>
    <name evidence="4" type="ORF">DU000_02705</name>
</gene>
<evidence type="ECO:0000313" key="5">
    <source>
        <dbReference type="Proteomes" id="UP000252357"/>
    </source>
</evidence>
<dbReference type="SUPFAM" id="SSF53474">
    <property type="entry name" value="alpha/beta-Hydrolases"/>
    <property type="match status" value="1"/>
</dbReference>
<dbReference type="InterPro" id="IPR013094">
    <property type="entry name" value="AB_hydrolase_3"/>
</dbReference>
<evidence type="ECO:0000256" key="2">
    <source>
        <dbReference type="ARBA" id="ARBA00022801"/>
    </source>
</evidence>
<dbReference type="GO" id="GO:0016787">
    <property type="term" value="F:hydrolase activity"/>
    <property type="evidence" value="ECO:0007669"/>
    <property type="project" value="UniProtKB-KW"/>
</dbReference>
<dbReference type="PANTHER" id="PTHR48081">
    <property type="entry name" value="AB HYDROLASE SUPERFAMILY PROTEIN C4A8.06C"/>
    <property type="match status" value="1"/>
</dbReference>
<dbReference type="Proteomes" id="UP000252357">
    <property type="component" value="Unassembled WGS sequence"/>
</dbReference>
<dbReference type="Gene3D" id="3.40.50.1820">
    <property type="entry name" value="alpha/beta hydrolase"/>
    <property type="match status" value="1"/>
</dbReference>
<name>A0A368L7P6_9BURK</name>
<protein>
    <submittedName>
        <fullName evidence="4">Alpha/beta hydrolase</fullName>
    </submittedName>
</protein>
<accession>A0A368L7P6</accession>
<evidence type="ECO:0000256" key="1">
    <source>
        <dbReference type="ARBA" id="ARBA00010515"/>
    </source>
</evidence>
<dbReference type="InterPro" id="IPR029058">
    <property type="entry name" value="AB_hydrolase_fold"/>
</dbReference>
<sequence>MLDKQLEFLLRAVARAKATGKLLPYEALSVSAARQQYEKAAPTLDILPLPVHAVETTQVPAMFHPEQITLAARWYWPGEASWFNPLPALLYLHGGGYTLGSLDSFDATYRLFAHHAKCAVLALDYRLAPEHPFPAAVHDTFAALNWLHHEAESLGLNRQCLMIGGDSAGGTLAAVGALYAREQNWALAGQLLLYPGTQARHTSPSHALFSQGYLLESTTLDWFFSHYMGPSATYEDWRFAPSLAASHRGLAPAWLAVAGYDPLRDDGLRYAAQLIAAGTEVTTVNYTTLVHGFFNLGGAVNAVQAAHREALDFVQQRIALSTRLN</sequence>
<organism evidence="4 5">
    <name type="scientific">Parvibium lacunae</name>
    <dbReference type="NCBI Taxonomy" id="1888893"/>
    <lineage>
        <taxon>Bacteria</taxon>
        <taxon>Pseudomonadati</taxon>
        <taxon>Pseudomonadota</taxon>
        <taxon>Betaproteobacteria</taxon>
        <taxon>Burkholderiales</taxon>
        <taxon>Alcaligenaceae</taxon>
        <taxon>Parvibium</taxon>
    </lineage>
</organism>
<comment type="caution">
    <text evidence="4">The sequence shown here is derived from an EMBL/GenBank/DDBJ whole genome shotgun (WGS) entry which is preliminary data.</text>
</comment>
<dbReference type="PANTHER" id="PTHR48081:SF8">
    <property type="entry name" value="ALPHA_BETA HYDROLASE FOLD-3 DOMAIN-CONTAINING PROTEIN-RELATED"/>
    <property type="match status" value="1"/>
</dbReference>
<dbReference type="InterPro" id="IPR050300">
    <property type="entry name" value="GDXG_lipolytic_enzyme"/>
</dbReference>
<feature type="domain" description="Alpha/beta hydrolase fold-3" evidence="3">
    <location>
        <begin position="89"/>
        <end position="294"/>
    </location>
</feature>
<dbReference type="Pfam" id="PF07859">
    <property type="entry name" value="Abhydrolase_3"/>
    <property type="match status" value="1"/>
</dbReference>
<dbReference type="InterPro" id="IPR002168">
    <property type="entry name" value="Lipase_GDXG_HIS_AS"/>
</dbReference>
<evidence type="ECO:0000313" key="4">
    <source>
        <dbReference type="EMBL" id="RCS59637.1"/>
    </source>
</evidence>
<proteinExistence type="inferred from homology"/>